<dbReference type="Pfam" id="PF13516">
    <property type="entry name" value="LRR_6"/>
    <property type="match status" value="8"/>
</dbReference>
<dbReference type="InterPro" id="IPR007111">
    <property type="entry name" value="NACHT_NTPase"/>
</dbReference>
<dbReference type="GO" id="GO:0005524">
    <property type="term" value="F:ATP binding"/>
    <property type="evidence" value="ECO:0007669"/>
    <property type="project" value="UniProtKB-KW"/>
</dbReference>
<evidence type="ECO:0000259" key="7">
    <source>
        <dbReference type="PROSITE" id="PS50837"/>
    </source>
</evidence>
<keyword evidence="3" id="KW-0433">Leucine-rich repeat</keyword>
<keyword evidence="6" id="KW-0067">ATP-binding</keyword>
<dbReference type="InterPro" id="IPR051261">
    <property type="entry name" value="NLR"/>
</dbReference>
<dbReference type="FunFam" id="3.80.10.10:FF:000714">
    <property type="entry name" value="Si:ch211-149a19.3"/>
    <property type="match status" value="2"/>
</dbReference>
<evidence type="ECO:0000256" key="6">
    <source>
        <dbReference type="ARBA" id="ARBA00022840"/>
    </source>
</evidence>
<comment type="caution">
    <text evidence="8">The sequence shown here is derived from an EMBL/GenBank/DDBJ whole genome shotgun (WGS) entry which is preliminary data.</text>
</comment>
<evidence type="ECO:0000256" key="4">
    <source>
        <dbReference type="ARBA" id="ARBA00022737"/>
    </source>
</evidence>
<accession>A0AAE0USX0</accession>
<dbReference type="InterPro" id="IPR032675">
    <property type="entry name" value="LRR_dom_sf"/>
</dbReference>
<dbReference type="SMART" id="SM01288">
    <property type="entry name" value="FISNA"/>
    <property type="match status" value="1"/>
</dbReference>
<dbReference type="InterPro" id="IPR029495">
    <property type="entry name" value="NACHT-assoc"/>
</dbReference>
<dbReference type="EMBL" id="JAUCMX010000018">
    <property type="protein sequence ID" value="KAK3517925.1"/>
    <property type="molecule type" value="Genomic_DNA"/>
</dbReference>
<evidence type="ECO:0000256" key="5">
    <source>
        <dbReference type="ARBA" id="ARBA00022741"/>
    </source>
</evidence>
<evidence type="ECO:0000313" key="9">
    <source>
        <dbReference type="Proteomes" id="UP001274896"/>
    </source>
</evidence>
<dbReference type="AlphaFoldDB" id="A0AAE0USX0"/>
<dbReference type="FunFam" id="3.40.50.300:FF:000210">
    <property type="entry name" value="Si:dkey-16p6.1"/>
    <property type="match status" value="1"/>
</dbReference>
<dbReference type="InterPro" id="IPR041267">
    <property type="entry name" value="NLRP_HD2"/>
</dbReference>
<keyword evidence="4" id="KW-0677">Repeat</keyword>
<evidence type="ECO:0000313" key="8">
    <source>
        <dbReference type="EMBL" id="KAK3517925.1"/>
    </source>
</evidence>
<dbReference type="Proteomes" id="UP001274896">
    <property type="component" value="Unassembled WGS sequence"/>
</dbReference>
<dbReference type="InterPro" id="IPR041075">
    <property type="entry name" value="NOD1/2_WH"/>
</dbReference>
<protein>
    <recommendedName>
        <fullName evidence="7">NACHT domain-containing protein</fullName>
    </recommendedName>
</protein>
<keyword evidence="2" id="KW-0963">Cytoplasm</keyword>
<dbReference type="Pfam" id="PF05729">
    <property type="entry name" value="NACHT"/>
    <property type="match status" value="1"/>
</dbReference>
<dbReference type="Gene3D" id="3.40.50.300">
    <property type="entry name" value="P-loop containing nucleotide triphosphate hydrolases"/>
    <property type="match status" value="1"/>
</dbReference>
<dbReference type="InterPro" id="IPR027417">
    <property type="entry name" value="P-loop_NTPase"/>
</dbReference>
<evidence type="ECO:0000256" key="2">
    <source>
        <dbReference type="ARBA" id="ARBA00022490"/>
    </source>
</evidence>
<feature type="non-terminal residue" evidence="8">
    <location>
        <position position="1"/>
    </location>
</feature>
<dbReference type="Pfam" id="PF14484">
    <property type="entry name" value="FISNA"/>
    <property type="match status" value="1"/>
</dbReference>
<dbReference type="SUPFAM" id="SSF52540">
    <property type="entry name" value="P-loop containing nucleoside triphosphate hydrolases"/>
    <property type="match status" value="1"/>
</dbReference>
<reference evidence="8" key="1">
    <citation type="submission" date="2023-06" db="EMBL/GenBank/DDBJ databases">
        <title>Male Hemibagrus guttatus genome.</title>
        <authorList>
            <person name="Bian C."/>
        </authorList>
    </citation>
    <scope>NUCLEOTIDE SEQUENCE</scope>
    <source>
        <strain evidence="8">Male_cb2023</strain>
        <tissue evidence="8">Muscle</tissue>
    </source>
</reference>
<dbReference type="SMART" id="SM00367">
    <property type="entry name" value="LRR_CC"/>
    <property type="match status" value="6"/>
</dbReference>
<proteinExistence type="predicted"/>
<name>A0AAE0USX0_9TELE</name>
<dbReference type="InterPro" id="IPR006553">
    <property type="entry name" value="Leu-rich_rpt_Cys-con_subtyp"/>
</dbReference>
<dbReference type="SMART" id="SM00368">
    <property type="entry name" value="LRR_RI"/>
    <property type="match status" value="9"/>
</dbReference>
<sequence>MSKGLCIMLYSKLQEKRSESPAPSCISMKRDRSMADPLDFKDGDSSLLHRHDPESAAVNEFQKKFRLNLMKKFQCVNGVIINPGTQTLLNEIYTELYITEGDSGEVNNEHEVRQMEAASRRPTTEETPIKCNDIFKPLSEQDKPIRTVLTKGVAGIGKTVSVQKFILDWAEGKANQDVHLIFPLPFRELNLMKDQKLSLMELLHVYFKETKEMSSLEKVLFIFDGLDECRFPLDFQNTVRVCDVTESASVQELLINLIKGNLLPSALIWITSRPAAADQIPSECVHRVTEVRGFNDPQKEEYFRKRISDQSLANNIITHLKSLRSLYIMCHIPVFCWISATVLERMLGKAESGEIPKTLTQMYTHFLIIQTNIIREKYSKKQESDEEMLLKLGQLAFQQLKKGNLIFYEEDLRECGIDVREAAVYSGVCTQIFREEFGLHQSKVYCFVHLSIQEHLAALYVHLNFMKKKRNVLKQKWVIKQKMKEITTSNVHKSAVDQTLESQTGHLDLFLRFLLGLSLESNQKLLHGLVTQTGSSSKSIKETVQYIKEKINKDLPTEKSINLFHCLNELGDNSLVEEIQHYLKSGKQSELSSSQWSALVFVLLTSAEELEEFDLSKYFGTNKITETVVAKMMPVIAASRKAIISCDTLGLKSCSALDSALRSETSNLTELHLTVKTLDLSRNNLEDSGVKILTAVLENPHCKLETLRLYSCGVSGEGCAALTSALRSNPSHLRYLDLSCNTLGYSGVKSLSAVLENPHCKLQKLGLRKCGVSDEGCAALTSALRSNPSHLRYLDLSWNNLGDSGVKSLSAVLENPHCKLETLELCGCGVSDEGCVALTSSLRSNPSHLRKLDLSWNKLGDSGVKSLSAVLENPHCKLEALKLSKCGVSDEGCAALTSALRSNPSHLRYLDLSCNVLEVSGKKLLSALKDDEHYKLQTL</sequence>
<dbReference type="Pfam" id="PF17776">
    <property type="entry name" value="NLRC4_HD2"/>
    <property type="match status" value="1"/>
</dbReference>
<feature type="domain" description="NACHT" evidence="7">
    <location>
        <begin position="146"/>
        <end position="276"/>
    </location>
</feature>
<evidence type="ECO:0000256" key="1">
    <source>
        <dbReference type="ARBA" id="ARBA00004496"/>
    </source>
</evidence>
<dbReference type="PANTHER" id="PTHR24106">
    <property type="entry name" value="NACHT, LRR AND CARD DOMAINS-CONTAINING"/>
    <property type="match status" value="1"/>
</dbReference>
<dbReference type="GO" id="GO:0005737">
    <property type="term" value="C:cytoplasm"/>
    <property type="evidence" value="ECO:0007669"/>
    <property type="project" value="UniProtKB-SubCell"/>
</dbReference>
<gene>
    <name evidence="8" type="ORF">QTP70_027536</name>
</gene>
<dbReference type="Pfam" id="PF17779">
    <property type="entry name" value="WHD_NOD2"/>
    <property type="match status" value="1"/>
</dbReference>
<keyword evidence="5" id="KW-0547">Nucleotide-binding</keyword>
<comment type="subcellular location">
    <subcellularLocation>
        <location evidence="1">Cytoplasm</location>
    </subcellularLocation>
</comment>
<keyword evidence="9" id="KW-1185">Reference proteome</keyword>
<dbReference type="PROSITE" id="PS50837">
    <property type="entry name" value="NACHT"/>
    <property type="match status" value="1"/>
</dbReference>
<dbReference type="Gene3D" id="3.80.10.10">
    <property type="entry name" value="Ribonuclease Inhibitor"/>
    <property type="match status" value="2"/>
</dbReference>
<evidence type="ECO:0000256" key="3">
    <source>
        <dbReference type="ARBA" id="ARBA00022614"/>
    </source>
</evidence>
<dbReference type="InterPro" id="IPR001611">
    <property type="entry name" value="Leu-rich_rpt"/>
</dbReference>
<dbReference type="SUPFAM" id="SSF52047">
    <property type="entry name" value="RNI-like"/>
    <property type="match status" value="1"/>
</dbReference>
<organism evidence="8 9">
    <name type="scientific">Hemibagrus guttatus</name>
    <dbReference type="NCBI Taxonomy" id="175788"/>
    <lineage>
        <taxon>Eukaryota</taxon>
        <taxon>Metazoa</taxon>
        <taxon>Chordata</taxon>
        <taxon>Craniata</taxon>
        <taxon>Vertebrata</taxon>
        <taxon>Euteleostomi</taxon>
        <taxon>Actinopterygii</taxon>
        <taxon>Neopterygii</taxon>
        <taxon>Teleostei</taxon>
        <taxon>Ostariophysi</taxon>
        <taxon>Siluriformes</taxon>
        <taxon>Bagridae</taxon>
        <taxon>Hemibagrus</taxon>
    </lineage>
</organism>